<organism evidence="1 2">
    <name type="scientific">Pseudotamlana carrageenivorans</name>
    <dbReference type="NCBI Taxonomy" id="2069432"/>
    <lineage>
        <taxon>Bacteria</taxon>
        <taxon>Pseudomonadati</taxon>
        <taxon>Bacteroidota</taxon>
        <taxon>Flavobacteriia</taxon>
        <taxon>Flavobacteriales</taxon>
        <taxon>Flavobacteriaceae</taxon>
        <taxon>Pseudotamlana</taxon>
    </lineage>
</organism>
<dbReference type="InterPro" id="IPR006597">
    <property type="entry name" value="Sel1-like"/>
</dbReference>
<evidence type="ECO:0000313" key="2">
    <source>
        <dbReference type="Proteomes" id="UP000236592"/>
    </source>
</evidence>
<dbReference type="PANTHER" id="PTHR45011">
    <property type="entry name" value="DAP3-BINDING CELL DEATH ENHANCER 1"/>
    <property type="match status" value="1"/>
</dbReference>
<dbReference type="SMART" id="SM00671">
    <property type="entry name" value="SEL1"/>
    <property type="match status" value="2"/>
</dbReference>
<protein>
    <recommendedName>
        <fullName evidence="3">Sel1 repeat family protein</fullName>
    </recommendedName>
</protein>
<evidence type="ECO:0000313" key="1">
    <source>
        <dbReference type="EMBL" id="AUS07168.1"/>
    </source>
</evidence>
<name>A0A2I7SMP6_9FLAO</name>
<sequence>MMYEQGLGFDKNAEQGNSAAQFNLGVCYENGIGTAKDFSKANKWYRKASEQGDGLAIGNLDMLYIRGQGVKVNKVAGIALLLMSSMMDTSPQNQARKNISSTQGLTPEMVSEAQALSAEMNETNNILEPLDNYLNI</sequence>
<dbReference type="AlphaFoldDB" id="A0A2I7SMP6"/>
<dbReference type="Pfam" id="PF08238">
    <property type="entry name" value="Sel1"/>
    <property type="match status" value="3"/>
</dbReference>
<dbReference type="KEGG" id="taj:C1A40_17780"/>
<dbReference type="InterPro" id="IPR052748">
    <property type="entry name" value="ISR_Activator"/>
</dbReference>
<reference evidence="2" key="1">
    <citation type="submission" date="2018-01" db="EMBL/GenBank/DDBJ databases">
        <title>Complete genome of Tamlana sp. UJ94.</title>
        <authorList>
            <person name="Jung J."/>
            <person name="Chung D."/>
            <person name="Bae S.S."/>
            <person name="Baek K."/>
        </authorList>
    </citation>
    <scope>NUCLEOTIDE SEQUENCE [LARGE SCALE GENOMIC DNA]</scope>
    <source>
        <strain evidence="2">UJ94</strain>
    </source>
</reference>
<dbReference type="PANTHER" id="PTHR45011:SF1">
    <property type="entry name" value="DAP3-BINDING CELL DEATH ENHANCER 1"/>
    <property type="match status" value="1"/>
</dbReference>
<gene>
    <name evidence="1" type="ORF">C1A40_17780</name>
</gene>
<proteinExistence type="predicted"/>
<evidence type="ECO:0008006" key="3">
    <source>
        <dbReference type="Google" id="ProtNLM"/>
    </source>
</evidence>
<dbReference type="OrthoDB" id="1045962at2"/>
<keyword evidence="2" id="KW-1185">Reference proteome</keyword>
<dbReference type="SUPFAM" id="SSF81901">
    <property type="entry name" value="HCP-like"/>
    <property type="match status" value="1"/>
</dbReference>
<accession>A0A2I7SMP6</accession>
<dbReference type="InterPro" id="IPR011990">
    <property type="entry name" value="TPR-like_helical_dom_sf"/>
</dbReference>
<dbReference type="EMBL" id="CP025938">
    <property type="protein sequence ID" value="AUS07168.1"/>
    <property type="molecule type" value="Genomic_DNA"/>
</dbReference>
<dbReference type="Proteomes" id="UP000236592">
    <property type="component" value="Chromosome"/>
</dbReference>
<dbReference type="RefSeq" id="WP_102997048.1">
    <property type="nucleotide sequence ID" value="NZ_CP025938.1"/>
</dbReference>
<dbReference type="Gene3D" id="1.25.40.10">
    <property type="entry name" value="Tetratricopeptide repeat domain"/>
    <property type="match status" value="1"/>
</dbReference>